<evidence type="ECO:0000313" key="2">
    <source>
        <dbReference type="Proteomes" id="UP000324222"/>
    </source>
</evidence>
<accession>A0A5B7DT93</accession>
<dbReference type="Proteomes" id="UP000324222">
    <property type="component" value="Unassembled WGS sequence"/>
</dbReference>
<keyword evidence="2" id="KW-1185">Reference proteome</keyword>
<gene>
    <name evidence="1" type="ORF">E2C01_017378</name>
</gene>
<dbReference type="AlphaFoldDB" id="A0A5B7DT93"/>
<comment type="caution">
    <text evidence="1">The sequence shown here is derived from an EMBL/GenBank/DDBJ whole genome shotgun (WGS) entry which is preliminary data.</text>
</comment>
<name>A0A5B7DT93_PORTR</name>
<dbReference type="EMBL" id="VSRR010001313">
    <property type="protein sequence ID" value="MPC24297.1"/>
    <property type="molecule type" value="Genomic_DNA"/>
</dbReference>
<sequence>MDAMEDTGLHLWVGWLTLILHMNKVKKLTKHELSISTGLDITHACCSWVSSSLNSSSSPNISASPLAIL</sequence>
<reference evidence="1 2" key="1">
    <citation type="submission" date="2019-05" db="EMBL/GenBank/DDBJ databases">
        <title>Another draft genome of Portunus trituberculatus and its Hox gene families provides insights of decapod evolution.</title>
        <authorList>
            <person name="Jeong J.-H."/>
            <person name="Song I."/>
            <person name="Kim S."/>
            <person name="Choi T."/>
            <person name="Kim D."/>
            <person name="Ryu S."/>
            <person name="Kim W."/>
        </authorList>
    </citation>
    <scope>NUCLEOTIDE SEQUENCE [LARGE SCALE GENOMIC DNA]</scope>
    <source>
        <tissue evidence="1">Muscle</tissue>
    </source>
</reference>
<evidence type="ECO:0000313" key="1">
    <source>
        <dbReference type="EMBL" id="MPC24297.1"/>
    </source>
</evidence>
<organism evidence="1 2">
    <name type="scientific">Portunus trituberculatus</name>
    <name type="common">Swimming crab</name>
    <name type="synonym">Neptunus trituberculatus</name>
    <dbReference type="NCBI Taxonomy" id="210409"/>
    <lineage>
        <taxon>Eukaryota</taxon>
        <taxon>Metazoa</taxon>
        <taxon>Ecdysozoa</taxon>
        <taxon>Arthropoda</taxon>
        <taxon>Crustacea</taxon>
        <taxon>Multicrustacea</taxon>
        <taxon>Malacostraca</taxon>
        <taxon>Eumalacostraca</taxon>
        <taxon>Eucarida</taxon>
        <taxon>Decapoda</taxon>
        <taxon>Pleocyemata</taxon>
        <taxon>Brachyura</taxon>
        <taxon>Eubrachyura</taxon>
        <taxon>Portunoidea</taxon>
        <taxon>Portunidae</taxon>
        <taxon>Portuninae</taxon>
        <taxon>Portunus</taxon>
    </lineage>
</organism>
<proteinExistence type="predicted"/>
<protein>
    <submittedName>
        <fullName evidence="1">Uncharacterized protein</fullName>
    </submittedName>
</protein>